<dbReference type="PANTHER" id="PTHR43712">
    <property type="entry name" value="PUTATIVE (AFU_ORTHOLOGUE AFUA_4G14580)-RELATED"/>
    <property type="match status" value="1"/>
</dbReference>
<evidence type="ECO:0000259" key="4">
    <source>
        <dbReference type="Pfam" id="PF00891"/>
    </source>
</evidence>
<protein>
    <submittedName>
        <fullName evidence="6">Methyltransferase domain-containing protein</fullName>
    </submittedName>
</protein>
<dbReference type="InterPro" id="IPR029063">
    <property type="entry name" value="SAM-dependent_MTases_sf"/>
</dbReference>
<dbReference type="PANTHER" id="PTHR43712:SF2">
    <property type="entry name" value="O-METHYLTRANSFERASE CICE"/>
    <property type="match status" value="1"/>
</dbReference>
<dbReference type="CDD" id="cd02440">
    <property type="entry name" value="AdoMet_MTases"/>
    <property type="match status" value="1"/>
</dbReference>
<dbReference type="GO" id="GO:0046983">
    <property type="term" value="F:protein dimerization activity"/>
    <property type="evidence" value="ECO:0007669"/>
    <property type="project" value="InterPro"/>
</dbReference>
<keyword evidence="2 6" id="KW-0808">Transferase</keyword>
<feature type="domain" description="O-methyltransferase C-terminal" evidence="4">
    <location>
        <begin position="99"/>
        <end position="284"/>
    </location>
</feature>
<keyword evidence="3" id="KW-0949">S-adenosyl-L-methionine</keyword>
<dbReference type="Pfam" id="PF08100">
    <property type="entry name" value="Dimerisation"/>
    <property type="match status" value="1"/>
</dbReference>
<dbReference type="OrthoDB" id="582216at2"/>
<evidence type="ECO:0000313" key="6">
    <source>
        <dbReference type="EMBL" id="RSM89455.1"/>
    </source>
</evidence>
<dbReference type="Proteomes" id="UP000287547">
    <property type="component" value="Unassembled WGS sequence"/>
</dbReference>
<dbReference type="InterPro" id="IPR036388">
    <property type="entry name" value="WH-like_DNA-bd_sf"/>
</dbReference>
<accession>A0A428ZN50</accession>
<comment type="caution">
    <text evidence="6">The sequence shown here is derived from an EMBL/GenBank/DDBJ whole genome shotgun (WGS) entry which is preliminary data.</text>
</comment>
<dbReference type="InterPro" id="IPR012967">
    <property type="entry name" value="COMT_dimerisation"/>
</dbReference>
<evidence type="ECO:0000256" key="2">
    <source>
        <dbReference type="ARBA" id="ARBA00022679"/>
    </source>
</evidence>
<dbReference type="Gene3D" id="3.40.50.150">
    <property type="entry name" value="Vaccinia Virus protein VP39"/>
    <property type="match status" value="1"/>
</dbReference>
<dbReference type="Gene3D" id="1.10.10.10">
    <property type="entry name" value="Winged helix-like DNA-binding domain superfamily/Winged helix DNA-binding domain"/>
    <property type="match status" value="1"/>
</dbReference>
<dbReference type="EMBL" id="QHKI01000003">
    <property type="protein sequence ID" value="RSM89455.1"/>
    <property type="molecule type" value="Genomic_DNA"/>
</dbReference>
<dbReference type="InterPro" id="IPR001077">
    <property type="entry name" value="COMT_C"/>
</dbReference>
<dbReference type="GO" id="GO:0008171">
    <property type="term" value="F:O-methyltransferase activity"/>
    <property type="evidence" value="ECO:0007669"/>
    <property type="project" value="InterPro"/>
</dbReference>
<sequence length="317" mass="33557">MSTPYLNLTNAAGKVAAFSTAVRLGLLDRIDREPADPAELARTCGATERGVRVVLAALAEGGFVERLADGRYRPVLTGLAALHPLIPLWDHLPDAVRTGIPVYDANSASPGSAIYPRTMAFLAGLWGDAVDHAITTLPAATRILDVGAGAEPWTISYCRKHPESHITALDLPEVLPSTRRAVSRAGLIDRYSFLAGDVHTAPLEPCTYDLIIVAQVCSLFDRSDGSALIKRLAPALAAGGVLAIIDVLAGAPGAAMQELSLYLRTQAGAVHQPDAYHEWLANAGLTEITSTDLPTKLAIAVLTGRKPRQSASVHDNR</sequence>
<dbReference type="SUPFAM" id="SSF46785">
    <property type="entry name" value="Winged helix' DNA-binding domain"/>
    <property type="match status" value="1"/>
</dbReference>
<keyword evidence="1 6" id="KW-0489">Methyltransferase</keyword>
<evidence type="ECO:0000256" key="1">
    <source>
        <dbReference type="ARBA" id="ARBA00022603"/>
    </source>
</evidence>
<name>A0A428ZN50_KIBAR</name>
<evidence type="ECO:0000256" key="3">
    <source>
        <dbReference type="ARBA" id="ARBA00022691"/>
    </source>
</evidence>
<proteinExistence type="predicted"/>
<dbReference type="GO" id="GO:0032259">
    <property type="term" value="P:methylation"/>
    <property type="evidence" value="ECO:0007669"/>
    <property type="project" value="UniProtKB-KW"/>
</dbReference>
<gene>
    <name evidence="6" type="ORF">DMH04_05490</name>
</gene>
<dbReference type="SUPFAM" id="SSF53335">
    <property type="entry name" value="S-adenosyl-L-methionine-dependent methyltransferases"/>
    <property type="match status" value="1"/>
</dbReference>
<dbReference type="AlphaFoldDB" id="A0A428ZN50"/>
<evidence type="ECO:0000313" key="7">
    <source>
        <dbReference type="Proteomes" id="UP000287547"/>
    </source>
</evidence>
<dbReference type="RefSeq" id="WP_037252765.1">
    <property type="nucleotide sequence ID" value="NZ_QHKI01000003.1"/>
</dbReference>
<organism evidence="6 7">
    <name type="scientific">Kibdelosporangium aridum</name>
    <dbReference type="NCBI Taxonomy" id="2030"/>
    <lineage>
        <taxon>Bacteria</taxon>
        <taxon>Bacillati</taxon>
        <taxon>Actinomycetota</taxon>
        <taxon>Actinomycetes</taxon>
        <taxon>Pseudonocardiales</taxon>
        <taxon>Pseudonocardiaceae</taxon>
        <taxon>Kibdelosporangium</taxon>
    </lineage>
</organism>
<dbReference type="Pfam" id="PF00891">
    <property type="entry name" value="Methyltransf_2"/>
    <property type="match status" value="1"/>
</dbReference>
<reference evidence="6 7" key="1">
    <citation type="submission" date="2018-05" db="EMBL/GenBank/DDBJ databases">
        <title>Evolution of GPA BGCs.</title>
        <authorList>
            <person name="Waglechner N."/>
            <person name="Wright G.D."/>
        </authorList>
    </citation>
    <scope>NUCLEOTIDE SEQUENCE [LARGE SCALE GENOMIC DNA]</scope>
    <source>
        <strain evidence="6 7">A82846</strain>
    </source>
</reference>
<evidence type="ECO:0000259" key="5">
    <source>
        <dbReference type="Pfam" id="PF08100"/>
    </source>
</evidence>
<feature type="domain" description="O-methyltransferase dimerisation" evidence="5">
    <location>
        <begin position="9"/>
        <end position="71"/>
    </location>
</feature>
<dbReference type="InterPro" id="IPR036390">
    <property type="entry name" value="WH_DNA-bd_sf"/>
</dbReference>